<dbReference type="Pfam" id="PF01381">
    <property type="entry name" value="HTH_3"/>
    <property type="match status" value="1"/>
</dbReference>
<dbReference type="SUPFAM" id="SSF47413">
    <property type="entry name" value="lambda repressor-like DNA-binding domains"/>
    <property type="match status" value="1"/>
</dbReference>
<keyword evidence="3" id="KW-1185">Reference proteome</keyword>
<organism evidence="2 3">
    <name type="scientific">Rhodovastum atsumiense</name>
    <dbReference type="NCBI Taxonomy" id="504468"/>
    <lineage>
        <taxon>Bacteria</taxon>
        <taxon>Pseudomonadati</taxon>
        <taxon>Pseudomonadota</taxon>
        <taxon>Alphaproteobacteria</taxon>
        <taxon>Acetobacterales</taxon>
        <taxon>Acetobacteraceae</taxon>
        <taxon>Rhodovastum</taxon>
    </lineage>
</organism>
<comment type="caution">
    <text evidence="2">The sequence shown here is derived from an EMBL/GenBank/DDBJ whole genome shotgun (WGS) entry which is preliminary data.</text>
</comment>
<dbReference type="InterPro" id="IPR010982">
    <property type="entry name" value="Lambda_DNA-bd_dom_sf"/>
</dbReference>
<dbReference type="PROSITE" id="PS50943">
    <property type="entry name" value="HTH_CROC1"/>
    <property type="match status" value="1"/>
</dbReference>
<evidence type="ECO:0000313" key="3">
    <source>
        <dbReference type="Proteomes" id="UP000325255"/>
    </source>
</evidence>
<accession>A0A5M6II42</accession>
<evidence type="ECO:0000313" key="2">
    <source>
        <dbReference type="EMBL" id="KAA5607930.1"/>
    </source>
</evidence>
<dbReference type="AlphaFoldDB" id="A0A5M6II42"/>
<dbReference type="NCBIfam" id="TIGR02612">
    <property type="entry name" value="mob_myst_A"/>
    <property type="match status" value="1"/>
</dbReference>
<dbReference type="RefSeq" id="WP_150045815.1">
    <property type="nucleotide sequence ID" value="NZ_OW485607.1"/>
</dbReference>
<dbReference type="EMBL" id="VWPK01000129">
    <property type="protein sequence ID" value="KAA5607930.1"/>
    <property type="molecule type" value="Genomic_DNA"/>
</dbReference>
<sequence>MKSFIHKHEARRALDRRFTEFGPAVRFTPPVKGWIRAIREALGMSSLQLARRLKVSQPALAAMEQSEIKGTVQLRSLQRVAAAFDCKLVYALVPNKPLETMVQDRARAVARRRLPAVAHTMLLERQELAARDAEAQNEAFARAIDPRTLWDDR</sequence>
<evidence type="ECO:0000259" key="1">
    <source>
        <dbReference type="PROSITE" id="PS50943"/>
    </source>
</evidence>
<feature type="domain" description="HTH cro/C1-type" evidence="1">
    <location>
        <begin position="35"/>
        <end position="91"/>
    </location>
</feature>
<name>A0A5M6II42_9PROT</name>
<dbReference type="Proteomes" id="UP000325255">
    <property type="component" value="Unassembled WGS sequence"/>
</dbReference>
<dbReference type="InterPro" id="IPR013435">
    <property type="entry name" value="Mobile_mystery_prot_A"/>
</dbReference>
<protein>
    <submittedName>
        <fullName evidence="2">Mobile mystery protein A</fullName>
    </submittedName>
</protein>
<reference evidence="2 3" key="1">
    <citation type="submission" date="2019-09" db="EMBL/GenBank/DDBJ databases">
        <title>Genome sequence of Rhodovastum atsumiense, a diverse member of the Acetobacteraceae family of non-sulfur purple photosynthetic bacteria.</title>
        <authorList>
            <person name="Meyer T."/>
            <person name="Kyndt J."/>
        </authorList>
    </citation>
    <scope>NUCLEOTIDE SEQUENCE [LARGE SCALE GENOMIC DNA]</scope>
    <source>
        <strain evidence="2 3">DSM 21279</strain>
    </source>
</reference>
<dbReference type="Gene3D" id="1.10.260.40">
    <property type="entry name" value="lambda repressor-like DNA-binding domains"/>
    <property type="match status" value="1"/>
</dbReference>
<dbReference type="SMART" id="SM00530">
    <property type="entry name" value="HTH_XRE"/>
    <property type="match status" value="1"/>
</dbReference>
<dbReference type="InterPro" id="IPR001387">
    <property type="entry name" value="Cro/C1-type_HTH"/>
</dbReference>
<dbReference type="GO" id="GO:0003677">
    <property type="term" value="F:DNA binding"/>
    <property type="evidence" value="ECO:0007669"/>
    <property type="project" value="InterPro"/>
</dbReference>
<dbReference type="OrthoDB" id="9797478at2"/>
<gene>
    <name evidence="2" type="ORF">F1189_31520</name>
</gene>
<proteinExistence type="predicted"/>
<dbReference type="CDD" id="cd00093">
    <property type="entry name" value="HTH_XRE"/>
    <property type="match status" value="1"/>
</dbReference>